<sequence length="250" mass="28303">MESPVLRGERVSQNPQNSIKRFSITVITEIKPDRYVRLIVLRRLPEAHRNHRSPPRKRALEHRSNFRHAHPIDHVILRERIRESHRSSTRPPRLPVEVSVVTRCVDSMRGGVGDAAPRRHDGGYSLGVKFSGDRQAEALLVTEDGGLELGIEGVSEVQRCFRESEVSETVEVLFQFGHAADVAASLGVQELGEIVPRGVVRLCFLGFGGYYGYGFWYDPGGKTRVTKEDGHTEEEQVKVTEKQKHNYSIW</sequence>
<evidence type="ECO:0000313" key="1">
    <source>
        <dbReference type="EMBL" id="WVZ09808.1"/>
    </source>
</evidence>
<name>A0AAQ3NJ63_VIGMU</name>
<proteinExistence type="predicted"/>
<organism evidence="1 2">
    <name type="scientific">Vigna mungo</name>
    <name type="common">Black gram</name>
    <name type="synonym">Phaseolus mungo</name>
    <dbReference type="NCBI Taxonomy" id="3915"/>
    <lineage>
        <taxon>Eukaryota</taxon>
        <taxon>Viridiplantae</taxon>
        <taxon>Streptophyta</taxon>
        <taxon>Embryophyta</taxon>
        <taxon>Tracheophyta</taxon>
        <taxon>Spermatophyta</taxon>
        <taxon>Magnoliopsida</taxon>
        <taxon>eudicotyledons</taxon>
        <taxon>Gunneridae</taxon>
        <taxon>Pentapetalae</taxon>
        <taxon>rosids</taxon>
        <taxon>fabids</taxon>
        <taxon>Fabales</taxon>
        <taxon>Fabaceae</taxon>
        <taxon>Papilionoideae</taxon>
        <taxon>50 kb inversion clade</taxon>
        <taxon>NPAAA clade</taxon>
        <taxon>indigoferoid/millettioid clade</taxon>
        <taxon>Phaseoleae</taxon>
        <taxon>Vigna</taxon>
    </lineage>
</organism>
<reference evidence="1 2" key="1">
    <citation type="journal article" date="2023" name="Life. Sci Alliance">
        <title>Evolutionary insights into 3D genome organization and epigenetic landscape of Vigna mungo.</title>
        <authorList>
            <person name="Junaid A."/>
            <person name="Singh B."/>
            <person name="Bhatia S."/>
        </authorList>
    </citation>
    <scope>NUCLEOTIDE SEQUENCE [LARGE SCALE GENOMIC DNA]</scope>
    <source>
        <strain evidence="1">Urdbean</strain>
    </source>
</reference>
<dbReference type="Proteomes" id="UP001374535">
    <property type="component" value="Chromosome 5"/>
</dbReference>
<evidence type="ECO:0000313" key="2">
    <source>
        <dbReference type="Proteomes" id="UP001374535"/>
    </source>
</evidence>
<protein>
    <submittedName>
        <fullName evidence="1">Uncharacterized protein</fullName>
    </submittedName>
</protein>
<accession>A0AAQ3NJ63</accession>
<keyword evidence="2" id="KW-1185">Reference proteome</keyword>
<dbReference type="AlphaFoldDB" id="A0AAQ3NJ63"/>
<gene>
    <name evidence="1" type="ORF">V8G54_014338</name>
</gene>
<dbReference type="EMBL" id="CP144696">
    <property type="protein sequence ID" value="WVZ09808.1"/>
    <property type="molecule type" value="Genomic_DNA"/>
</dbReference>